<dbReference type="EMBL" id="RJVG01000002">
    <property type="protein sequence ID" value="ROR30475.1"/>
    <property type="molecule type" value="Genomic_DNA"/>
</dbReference>
<gene>
    <name evidence="1" type="ORF">EDD66_102126</name>
</gene>
<evidence type="ECO:0000313" key="2">
    <source>
        <dbReference type="Proteomes" id="UP000273083"/>
    </source>
</evidence>
<dbReference type="SUPFAM" id="SSF54506">
    <property type="entry name" value="Diaminopimelate epimerase-like"/>
    <property type="match status" value="1"/>
</dbReference>
<reference evidence="1 2" key="1">
    <citation type="submission" date="2018-11" db="EMBL/GenBank/DDBJ databases">
        <title>Genomic Encyclopedia of Type Strains, Phase IV (KMG-IV): sequencing the most valuable type-strain genomes for metagenomic binning, comparative biology and taxonomic classification.</title>
        <authorList>
            <person name="Goeker M."/>
        </authorList>
    </citation>
    <scope>NUCLEOTIDE SEQUENCE [LARGE SCALE GENOMIC DNA]</scope>
    <source>
        <strain evidence="1 2">DSM 26537</strain>
    </source>
</reference>
<keyword evidence="2" id="KW-1185">Reference proteome</keyword>
<protein>
    <submittedName>
        <fullName evidence="1">Diaminopimelate epimerase</fullName>
    </submittedName>
</protein>
<dbReference type="OrthoDB" id="9805408at2"/>
<evidence type="ECO:0000313" key="1">
    <source>
        <dbReference type="EMBL" id="ROR30475.1"/>
    </source>
</evidence>
<organism evidence="1 2">
    <name type="scientific">Mobilisporobacter senegalensis</name>
    <dbReference type="NCBI Taxonomy" id="1329262"/>
    <lineage>
        <taxon>Bacteria</taxon>
        <taxon>Bacillati</taxon>
        <taxon>Bacillota</taxon>
        <taxon>Clostridia</taxon>
        <taxon>Lachnospirales</taxon>
        <taxon>Lachnospiraceae</taxon>
        <taxon>Mobilisporobacter</taxon>
    </lineage>
</organism>
<dbReference type="RefSeq" id="WP_123608179.1">
    <property type="nucleotide sequence ID" value="NZ_RJVG01000002.1"/>
</dbReference>
<dbReference type="AlphaFoldDB" id="A0A3N1XV18"/>
<accession>A0A3N1XV18</accession>
<dbReference type="Proteomes" id="UP000273083">
    <property type="component" value="Unassembled WGS sequence"/>
</dbReference>
<proteinExistence type="predicted"/>
<sequence>MKIVMEKYRGYGNDFLIWDPVKNKMDLDLNRAKAIKKSNLGFGAAGILYGPIMEDNNMFFKVFNGDGCEEELDNRNKKIFLRYMKDAGYDPLESCMVSSLKEDIAYNIQDDIHNIGFIILNNEFVKELEIMK</sequence>
<dbReference type="Gene3D" id="3.10.310.10">
    <property type="entry name" value="Diaminopimelate Epimerase, Chain A, domain 1"/>
    <property type="match status" value="1"/>
</dbReference>
<name>A0A3N1XV18_9FIRM</name>
<comment type="caution">
    <text evidence="1">The sequence shown here is derived from an EMBL/GenBank/DDBJ whole genome shotgun (WGS) entry which is preliminary data.</text>
</comment>